<gene>
    <name evidence="1" type="ORF">SKM48_05010</name>
</gene>
<keyword evidence="2" id="KW-1185">Reference proteome</keyword>
<dbReference type="RefSeq" id="WP_321104197.1">
    <property type="nucleotide sequence ID" value="NZ_JAXHPO010000015.1"/>
</dbReference>
<proteinExistence type="predicted"/>
<protein>
    <submittedName>
        <fullName evidence="1">Uncharacterized protein</fullName>
    </submittedName>
</protein>
<reference evidence="1 2" key="1">
    <citation type="journal article" date="2024" name="Syst. Appl. Microbiol.">
        <title>Evidence for the occurrence of Acinetobacter faecalis in cattle feces and its emended description.</title>
        <authorList>
            <person name="Kyselkova M."/>
            <person name="Xanthopoulou K."/>
            <person name="Shestivska V."/>
            <person name="Spanelova P."/>
            <person name="Maixnerova M."/>
            <person name="Higgins P.G."/>
            <person name="Nemec A."/>
        </authorList>
    </citation>
    <scope>NUCLEOTIDE SEQUENCE [LARGE SCALE GENOMIC DNA]</scope>
    <source>
        <strain evidence="1 2">ANC 7225</strain>
    </source>
</reference>
<evidence type="ECO:0000313" key="2">
    <source>
        <dbReference type="Proteomes" id="UP001284094"/>
    </source>
</evidence>
<dbReference type="Proteomes" id="UP001284094">
    <property type="component" value="Unassembled WGS sequence"/>
</dbReference>
<organism evidence="1 2">
    <name type="scientific">Acinetobacter faecalis</name>
    <dbReference type="NCBI Taxonomy" id="2665161"/>
    <lineage>
        <taxon>Bacteria</taxon>
        <taxon>Pseudomonadati</taxon>
        <taxon>Pseudomonadota</taxon>
        <taxon>Gammaproteobacteria</taxon>
        <taxon>Moraxellales</taxon>
        <taxon>Moraxellaceae</taxon>
        <taxon>Acinetobacter</taxon>
    </lineage>
</organism>
<accession>A0ABU5GI23</accession>
<name>A0ABU5GI23_9GAMM</name>
<comment type="caution">
    <text evidence="1">The sequence shown here is derived from an EMBL/GenBank/DDBJ whole genome shotgun (WGS) entry which is preliminary data.</text>
</comment>
<sequence>MPQLLQHIDAIAREKNRDVLFVHYEENEQNPDSNRQDVLSWLEQNNIPYEKCMGLEEEGSIDSYWGDIYIDVPFDLENEQYQILSDYLEDEEGVMKIEGVYFFVLYLETAIELQAERVMNADTDFEDDTWNGTPS</sequence>
<dbReference type="EMBL" id="JAXHPO010000015">
    <property type="protein sequence ID" value="MDY6550126.1"/>
    <property type="molecule type" value="Genomic_DNA"/>
</dbReference>
<evidence type="ECO:0000313" key="1">
    <source>
        <dbReference type="EMBL" id="MDY6550126.1"/>
    </source>
</evidence>